<gene>
    <name evidence="2" type="ORF">CBR_g23261</name>
</gene>
<name>A0A388JVF3_CHABU</name>
<dbReference type="EMBL" id="BFEA01000022">
    <property type="protein sequence ID" value="GBG61747.1"/>
    <property type="molecule type" value="Genomic_DNA"/>
</dbReference>
<proteinExistence type="predicted"/>
<organism evidence="2 3">
    <name type="scientific">Chara braunii</name>
    <name type="common">Braun's stonewort</name>
    <dbReference type="NCBI Taxonomy" id="69332"/>
    <lineage>
        <taxon>Eukaryota</taxon>
        <taxon>Viridiplantae</taxon>
        <taxon>Streptophyta</taxon>
        <taxon>Charophyceae</taxon>
        <taxon>Charales</taxon>
        <taxon>Characeae</taxon>
        <taxon>Chara</taxon>
    </lineage>
</organism>
<dbReference type="Proteomes" id="UP000265515">
    <property type="component" value="Unassembled WGS sequence"/>
</dbReference>
<dbReference type="Gramene" id="GBG61747">
    <property type="protein sequence ID" value="GBG61747"/>
    <property type="gene ID" value="CBR_g23261"/>
</dbReference>
<feature type="region of interest" description="Disordered" evidence="1">
    <location>
        <begin position="381"/>
        <end position="444"/>
    </location>
</feature>
<feature type="compositionally biased region" description="Basic and acidic residues" evidence="1">
    <location>
        <begin position="389"/>
        <end position="405"/>
    </location>
</feature>
<sequence>MFTWIESGFNDEEDCAIVRVTLYASPSFWVLHGIELALGHESLLAKPLRVAEAATAKWARGRVQEREEQVVTQVEVKHAKEFALPSTPLRVTLSEILVEESFGGQARVEAAAETAVKAREWGYMRYTCKLIYGLYLDQSFLPGRQGLRSVAKVVDAYASSHDPDGEAVDWDEVRAAAGRLMKRWNEKAMRSMLPQFVCEELSEEMYTLMLKSQTRDELESSLKSRFPEDGAEGQLGGGLEQPTGVASTQEELSGIQRQVGMLEERLTRLEEARHGKRKASEGASSGPAGQGEAEARENHQKLLLHTVTSKGRADAPESGEGEGFIEIKEERESSMVLPGIALDPKRGLINVETSSAASRKGQRSEWWLEHWARVVCDRWGKIGRTPQGSKEKGMTGKKGKPEPPKLTKAQRKARNRAQGSQGTGKGQDPRQGGATPQELGGKPA</sequence>
<evidence type="ECO:0000313" key="2">
    <source>
        <dbReference type="EMBL" id="GBG61747.1"/>
    </source>
</evidence>
<protein>
    <submittedName>
        <fullName evidence="2">Uncharacterized protein</fullName>
    </submittedName>
</protein>
<reference evidence="2 3" key="1">
    <citation type="journal article" date="2018" name="Cell">
        <title>The Chara Genome: Secondary Complexity and Implications for Plant Terrestrialization.</title>
        <authorList>
            <person name="Nishiyama T."/>
            <person name="Sakayama H."/>
            <person name="Vries J.D."/>
            <person name="Buschmann H."/>
            <person name="Saint-Marcoux D."/>
            <person name="Ullrich K.K."/>
            <person name="Haas F.B."/>
            <person name="Vanderstraeten L."/>
            <person name="Becker D."/>
            <person name="Lang D."/>
            <person name="Vosolsobe S."/>
            <person name="Rombauts S."/>
            <person name="Wilhelmsson P.K.I."/>
            <person name="Janitza P."/>
            <person name="Kern R."/>
            <person name="Heyl A."/>
            <person name="Rumpler F."/>
            <person name="Villalobos L.I.A.C."/>
            <person name="Clay J.M."/>
            <person name="Skokan R."/>
            <person name="Toyoda A."/>
            <person name="Suzuki Y."/>
            <person name="Kagoshima H."/>
            <person name="Schijlen E."/>
            <person name="Tajeshwar N."/>
            <person name="Catarino B."/>
            <person name="Hetherington A.J."/>
            <person name="Saltykova A."/>
            <person name="Bonnot C."/>
            <person name="Breuninger H."/>
            <person name="Symeonidi A."/>
            <person name="Radhakrishnan G.V."/>
            <person name="Van Nieuwerburgh F."/>
            <person name="Deforce D."/>
            <person name="Chang C."/>
            <person name="Karol K.G."/>
            <person name="Hedrich R."/>
            <person name="Ulvskov P."/>
            <person name="Glockner G."/>
            <person name="Delwiche C.F."/>
            <person name="Petrasek J."/>
            <person name="Van de Peer Y."/>
            <person name="Friml J."/>
            <person name="Beilby M."/>
            <person name="Dolan L."/>
            <person name="Kohara Y."/>
            <person name="Sugano S."/>
            <person name="Fujiyama A."/>
            <person name="Delaux P.-M."/>
            <person name="Quint M."/>
            <person name="TheiBen G."/>
            <person name="Hagemann M."/>
            <person name="Harholt J."/>
            <person name="Dunand C."/>
            <person name="Zachgo S."/>
            <person name="Langdale J."/>
            <person name="Maumus F."/>
            <person name="Straeten D.V.D."/>
            <person name="Gould S.B."/>
            <person name="Rensing S.A."/>
        </authorList>
    </citation>
    <scope>NUCLEOTIDE SEQUENCE [LARGE SCALE GENOMIC DNA]</scope>
    <source>
        <strain evidence="2 3">S276</strain>
    </source>
</reference>
<feature type="region of interest" description="Disordered" evidence="1">
    <location>
        <begin position="272"/>
        <end position="296"/>
    </location>
</feature>
<dbReference type="AlphaFoldDB" id="A0A388JVF3"/>
<keyword evidence="3" id="KW-1185">Reference proteome</keyword>
<comment type="caution">
    <text evidence="2">The sequence shown here is derived from an EMBL/GenBank/DDBJ whole genome shotgun (WGS) entry which is preliminary data.</text>
</comment>
<feature type="compositionally biased region" description="Basic and acidic residues" evidence="1">
    <location>
        <begin position="219"/>
        <end position="228"/>
    </location>
</feature>
<evidence type="ECO:0000256" key="1">
    <source>
        <dbReference type="SAM" id="MobiDB-lite"/>
    </source>
</evidence>
<evidence type="ECO:0000313" key="3">
    <source>
        <dbReference type="Proteomes" id="UP000265515"/>
    </source>
</evidence>
<feature type="region of interest" description="Disordered" evidence="1">
    <location>
        <begin position="219"/>
        <end position="251"/>
    </location>
</feature>
<accession>A0A388JVF3</accession>